<organism evidence="6 7">
    <name type="scientific">Smittium simulii</name>
    <dbReference type="NCBI Taxonomy" id="133385"/>
    <lineage>
        <taxon>Eukaryota</taxon>
        <taxon>Fungi</taxon>
        <taxon>Fungi incertae sedis</taxon>
        <taxon>Zoopagomycota</taxon>
        <taxon>Kickxellomycotina</taxon>
        <taxon>Harpellomycetes</taxon>
        <taxon>Harpellales</taxon>
        <taxon>Legeriomycetaceae</taxon>
        <taxon>Smittium</taxon>
    </lineage>
</organism>
<dbReference type="InterPro" id="IPR036259">
    <property type="entry name" value="MFS_trans_sf"/>
</dbReference>
<feature type="transmembrane region" description="Helical" evidence="5">
    <location>
        <begin position="51"/>
        <end position="69"/>
    </location>
</feature>
<keyword evidence="3 5" id="KW-1133">Transmembrane helix</keyword>
<dbReference type="AlphaFoldDB" id="A0A2T9YRL2"/>
<feature type="transmembrane region" description="Helical" evidence="5">
    <location>
        <begin position="12"/>
        <end position="31"/>
    </location>
</feature>
<dbReference type="Pfam" id="PF05978">
    <property type="entry name" value="UNC-93"/>
    <property type="match status" value="1"/>
</dbReference>
<evidence type="ECO:0000256" key="5">
    <source>
        <dbReference type="SAM" id="Phobius"/>
    </source>
</evidence>
<evidence type="ECO:0000256" key="3">
    <source>
        <dbReference type="ARBA" id="ARBA00022989"/>
    </source>
</evidence>
<sequence>MFLKNPFYTSHFQIIYIGLICFCVPGMYNSLNSMGGGGQLDTTTGSNANTALYATFTIFGLFSGCIINLLGVRFTIFSASITYALYTCSFVYYNNTKLPAPTIIAGCLLGIGAAVLWAGQGMMMTSYPLEHEKGKFIFIFWGIYNMGGVLGSIIPTVINSDKDLSNSGYIAFTSVQVFGAIMSLFLCPPTSVIRSDGSNLIISKQDNVIGEVIQILKLFTKPSTIALFFLSLPSNYFYSLFFNVYNGANFTTRSKGFNNIFYWASEILGSYITSLILDSKLGRKKRAYYGTSFVVLLFNTLLVSMIFQLNKFNSYKSSGNFPLDFQKSSSSIYSGALILYIFLGIASASWQTLAYWLIGSYSNDSTVLSRYVGFFKGVQSAGSAISWAVDAANAKPIIQLVLVMAFFNLAVPFMYYICYKTTETNELTKSDVKDGHLSV</sequence>
<comment type="subcellular location">
    <subcellularLocation>
        <location evidence="1">Membrane</location>
        <topology evidence="1">Multi-pass membrane protein</topology>
    </subcellularLocation>
</comment>
<reference evidence="6 7" key="1">
    <citation type="journal article" date="2018" name="MBio">
        <title>Comparative Genomics Reveals the Core Gene Toolbox for the Fungus-Insect Symbiosis.</title>
        <authorList>
            <person name="Wang Y."/>
            <person name="Stata M."/>
            <person name="Wang W."/>
            <person name="Stajich J.E."/>
            <person name="White M.M."/>
            <person name="Moncalvo J.M."/>
        </authorList>
    </citation>
    <scope>NUCLEOTIDE SEQUENCE [LARGE SCALE GENOMIC DNA]</scope>
    <source>
        <strain evidence="6 7">SWE-8-4</strain>
    </source>
</reference>
<keyword evidence="7" id="KW-1185">Reference proteome</keyword>
<dbReference type="EMBL" id="MBFR01000068">
    <property type="protein sequence ID" value="PVU95003.1"/>
    <property type="molecule type" value="Genomic_DNA"/>
</dbReference>
<dbReference type="InterPro" id="IPR051617">
    <property type="entry name" value="UNC-93-like_regulator"/>
</dbReference>
<dbReference type="InterPro" id="IPR010291">
    <property type="entry name" value="Ion_channel_UNC-93"/>
</dbReference>
<keyword evidence="4 5" id="KW-0472">Membrane</keyword>
<evidence type="ECO:0000256" key="2">
    <source>
        <dbReference type="ARBA" id="ARBA00022692"/>
    </source>
</evidence>
<dbReference type="PANTHER" id="PTHR23294:SF59">
    <property type="entry name" value="UNC93-LIKE PROTEIN C922.05C"/>
    <property type="match status" value="1"/>
</dbReference>
<dbReference type="Gene3D" id="1.20.1250.20">
    <property type="entry name" value="MFS general substrate transporter like domains"/>
    <property type="match status" value="2"/>
</dbReference>
<feature type="transmembrane region" description="Helical" evidence="5">
    <location>
        <begin position="99"/>
        <end position="118"/>
    </location>
</feature>
<feature type="transmembrane region" description="Helical" evidence="5">
    <location>
        <begin position="289"/>
        <end position="310"/>
    </location>
</feature>
<dbReference type="OrthoDB" id="196103at2759"/>
<keyword evidence="2 5" id="KW-0812">Transmembrane</keyword>
<feature type="transmembrane region" description="Helical" evidence="5">
    <location>
        <begin position="76"/>
        <end position="93"/>
    </location>
</feature>
<feature type="transmembrane region" description="Helical" evidence="5">
    <location>
        <begin position="330"/>
        <end position="358"/>
    </location>
</feature>
<name>A0A2T9YRL2_9FUNG</name>
<feature type="transmembrane region" description="Helical" evidence="5">
    <location>
        <begin position="397"/>
        <end position="417"/>
    </location>
</feature>
<dbReference type="SUPFAM" id="SSF103473">
    <property type="entry name" value="MFS general substrate transporter"/>
    <property type="match status" value="1"/>
</dbReference>
<evidence type="ECO:0000313" key="6">
    <source>
        <dbReference type="EMBL" id="PVU95003.1"/>
    </source>
</evidence>
<evidence type="ECO:0000256" key="1">
    <source>
        <dbReference type="ARBA" id="ARBA00004141"/>
    </source>
</evidence>
<feature type="transmembrane region" description="Helical" evidence="5">
    <location>
        <begin position="225"/>
        <end position="248"/>
    </location>
</feature>
<comment type="caution">
    <text evidence="6">The sequence shown here is derived from an EMBL/GenBank/DDBJ whole genome shotgun (WGS) entry which is preliminary data.</text>
</comment>
<feature type="transmembrane region" description="Helical" evidence="5">
    <location>
        <begin position="169"/>
        <end position="187"/>
    </location>
</feature>
<gene>
    <name evidence="6" type="ORF">BB561_002106</name>
</gene>
<evidence type="ECO:0000256" key="4">
    <source>
        <dbReference type="ARBA" id="ARBA00023136"/>
    </source>
</evidence>
<feature type="transmembrane region" description="Helical" evidence="5">
    <location>
        <begin position="138"/>
        <end position="157"/>
    </location>
</feature>
<evidence type="ECO:0000313" key="7">
    <source>
        <dbReference type="Proteomes" id="UP000245383"/>
    </source>
</evidence>
<dbReference type="PANTHER" id="PTHR23294">
    <property type="entry name" value="ET TRANSLATION PRODUCT-RELATED"/>
    <property type="match status" value="1"/>
</dbReference>
<protein>
    <recommendedName>
        <fullName evidence="8">Major facilitator superfamily (MFS) profile domain-containing protein</fullName>
    </recommendedName>
</protein>
<evidence type="ECO:0008006" key="8">
    <source>
        <dbReference type="Google" id="ProtNLM"/>
    </source>
</evidence>
<dbReference type="GO" id="GO:0016020">
    <property type="term" value="C:membrane"/>
    <property type="evidence" value="ECO:0007669"/>
    <property type="project" value="UniProtKB-SubCell"/>
</dbReference>
<feature type="transmembrane region" description="Helical" evidence="5">
    <location>
        <begin position="260"/>
        <end position="277"/>
    </location>
</feature>
<dbReference type="Proteomes" id="UP000245383">
    <property type="component" value="Unassembled WGS sequence"/>
</dbReference>
<accession>A0A2T9YRL2</accession>
<proteinExistence type="predicted"/>